<dbReference type="InterPro" id="IPR002299">
    <property type="entry name" value="Porin_Neis"/>
</dbReference>
<sequence>MKKSIIALAVAGALTVPMVAQADATLYGSLRLSLLKADGSSMSLNDNTSRIGLKGSSELFSGNKAIYQFENAVSADQSGWGVGRLAIIGVQGDFGTAQFGRMWTPHYLWTASATDILDNDASGLDAGFTRVGDALAYISPNMSGFQVAAAITADGGVNNNNVDIYHIAAKYAMDGLTVAGSYLRNTNADTDTAALAVSYAADAFYIGARIQDDEMNHGANGDEWSIAGSYTIENTKLLANYIDEDSQTDDSWSLEVQQKLGKQARVFAAYRDRRGTDGVEVGYRVDF</sequence>
<dbReference type="PRINTS" id="PR00182">
    <property type="entry name" value="ECOLNEIPORIN"/>
</dbReference>
<dbReference type="Proteomes" id="UP000243469">
    <property type="component" value="Unassembled WGS sequence"/>
</dbReference>
<evidence type="ECO:0000313" key="14">
    <source>
        <dbReference type="Proteomes" id="UP000243469"/>
    </source>
</evidence>
<feature type="chain" id="PRO_5013949444" evidence="11">
    <location>
        <begin position="23"/>
        <end position="287"/>
    </location>
</feature>
<dbReference type="Pfam" id="PF13609">
    <property type="entry name" value="Porin_4"/>
    <property type="match status" value="1"/>
</dbReference>
<dbReference type="EMBL" id="PDSH01000003">
    <property type="protein sequence ID" value="PIE25544.1"/>
    <property type="molecule type" value="Genomic_DNA"/>
</dbReference>
<comment type="subcellular location">
    <subcellularLocation>
        <location evidence="1">Cell outer membrane</location>
        <topology evidence="1">Multi-pass membrane protein</topology>
    </subcellularLocation>
</comment>
<keyword evidence="4" id="KW-1134">Transmembrane beta strand</keyword>
<dbReference type="PANTHER" id="PTHR34501">
    <property type="entry name" value="PROTEIN YDDL-RELATED"/>
    <property type="match status" value="1"/>
</dbReference>
<reference evidence="13 14" key="1">
    <citation type="submission" date="2017-10" db="EMBL/GenBank/DDBJ databases">
        <title>Novel microbial diversity and functional potential in the marine mammal oral microbiome.</title>
        <authorList>
            <person name="Dudek N.K."/>
            <person name="Sun C.L."/>
            <person name="Burstein D."/>
            <person name="Kantor R.S."/>
            <person name="Aliaga Goltsman D.S."/>
            <person name="Bik E.M."/>
            <person name="Thomas B.C."/>
            <person name="Banfield J.F."/>
            <person name="Relman D.A."/>
        </authorList>
    </citation>
    <scope>NUCLEOTIDE SEQUENCE [LARGE SCALE GENOMIC DNA]</scope>
    <source>
        <strain evidence="13">DOLJORAL78_47_21</strain>
    </source>
</reference>
<evidence type="ECO:0000256" key="7">
    <source>
        <dbReference type="ARBA" id="ARBA00023065"/>
    </source>
</evidence>
<keyword evidence="3" id="KW-0813">Transport</keyword>
<keyword evidence="5" id="KW-0812">Transmembrane</keyword>
<gene>
    <name evidence="13" type="ORF">CSA60_00215</name>
</gene>
<comment type="subunit">
    <text evidence="2">Homotrimer.</text>
</comment>
<keyword evidence="10" id="KW-0998">Cell outer membrane</keyword>
<dbReference type="PRINTS" id="PR00184">
    <property type="entry name" value="NEISSPPORIN"/>
</dbReference>
<feature type="signal peptide" evidence="11">
    <location>
        <begin position="1"/>
        <end position="22"/>
    </location>
</feature>
<dbReference type="AlphaFoldDB" id="A0A2G6JQ46"/>
<evidence type="ECO:0000256" key="6">
    <source>
        <dbReference type="ARBA" id="ARBA00022729"/>
    </source>
</evidence>
<keyword evidence="6 11" id="KW-0732">Signal</keyword>
<evidence type="ECO:0000313" key="13">
    <source>
        <dbReference type="EMBL" id="PIE25544.1"/>
    </source>
</evidence>
<accession>A0A2G6JQ46</accession>
<evidence type="ECO:0000256" key="2">
    <source>
        <dbReference type="ARBA" id="ARBA00011233"/>
    </source>
</evidence>
<dbReference type="InterPro" id="IPR033900">
    <property type="entry name" value="Gram_neg_porin_domain"/>
</dbReference>
<evidence type="ECO:0000256" key="5">
    <source>
        <dbReference type="ARBA" id="ARBA00022692"/>
    </source>
</evidence>
<evidence type="ECO:0000256" key="9">
    <source>
        <dbReference type="ARBA" id="ARBA00023136"/>
    </source>
</evidence>
<dbReference type="InterPro" id="IPR001702">
    <property type="entry name" value="Porin_Gram-ve"/>
</dbReference>
<keyword evidence="9" id="KW-0472">Membrane</keyword>
<comment type="caution">
    <text evidence="13">The sequence shown here is derived from an EMBL/GenBank/DDBJ whole genome shotgun (WGS) entry which is preliminary data.</text>
</comment>
<dbReference type="SUPFAM" id="SSF56935">
    <property type="entry name" value="Porins"/>
    <property type="match status" value="1"/>
</dbReference>
<proteinExistence type="predicted"/>
<dbReference type="CDD" id="cd00342">
    <property type="entry name" value="gram_neg_porins"/>
    <property type="match status" value="1"/>
</dbReference>
<evidence type="ECO:0000256" key="4">
    <source>
        <dbReference type="ARBA" id="ARBA00022452"/>
    </source>
</evidence>
<protein>
    <submittedName>
        <fullName evidence="13">Porin</fullName>
    </submittedName>
</protein>
<evidence type="ECO:0000256" key="10">
    <source>
        <dbReference type="ARBA" id="ARBA00023237"/>
    </source>
</evidence>
<dbReference type="GO" id="GO:0034220">
    <property type="term" value="P:monoatomic ion transmembrane transport"/>
    <property type="evidence" value="ECO:0007669"/>
    <property type="project" value="InterPro"/>
</dbReference>
<evidence type="ECO:0000256" key="3">
    <source>
        <dbReference type="ARBA" id="ARBA00022448"/>
    </source>
</evidence>
<dbReference type="Gene3D" id="2.40.160.10">
    <property type="entry name" value="Porin"/>
    <property type="match status" value="1"/>
</dbReference>
<evidence type="ECO:0000259" key="12">
    <source>
        <dbReference type="Pfam" id="PF13609"/>
    </source>
</evidence>
<evidence type="ECO:0000256" key="1">
    <source>
        <dbReference type="ARBA" id="ARBA00004571"/>
    </source>
</evidence>
<dbReference type="InterPro" id="IPR050298">
    <property type="entry name" value="Gram-neg_bact_OMP"/>
</dbReference>
<name>A0A2G6JQ46_NEPCE</name>
<dbReference type="GO" id="GO:0009279">
    <property type="term" value="C:cell outer membrane"/>
    <property type="evidence" value="ECO:0007669"/>
    <property type="project" value="UniProtKB-SubCell"/>
</dbReference>
<dbReference type="PANTHER" id="PTHR34501:SF9">
    <property type="entry name" value="MAJOR OUTER MEMBRANE PROTEIN P.IA"/>
    <property type="match status" value="1"/>
</dbReference>
<dbReference type="GO" id="GO:0046930">
    <property type="term" value="C:pore complex"/>
    <property type="evidence" value="ECO:0007669"/>
    <property type="project" value="UniProtKB-KW"/>
</dbReference>
<feature type="domain" description="Porin" evidence="12">
    <location>
        <begin position="7"/>
        <end position="276"/>
    </location>
</feature>
<keyword evidence="7" id="KW-0406">Ion transport</keyword>
<dbReference type="GO" id="GO:0015288">
    <property type="term" value="F:porin activity"/>
    <property type="evidence" value="ECO:0007669"/>
    <property type="project" value="UniProtKB-KW"/>
</dbReference>
<evidence type="ECO:0000256" key="11">
    <source>
        <dbReference type="SAM" id="SignalP"/>
    </source>
</evidence>
<organism evidence="13 14">
    <name type="scientific">Neptuniibacter caesariensis</name>
    <dbReference type="NCBI Taxonomy" id="207954"/>
    <lineage>
        <taxon>Bacteria</taxon>
        <taxon>Pseudomonadati</taxon>
        <taxon>Pseudomonadota</taxon>
        <taxon>Gammaproteobacteria</taxon>
        <taxon>Oceanospirillales</taxon>
        <taxon>Oceanospirillaceae</taxon>
        <taxon>Neptuniibacter</taxon>
    </lineage>
</organism>
<keyword evidence="8" id="KW-0626">Porin</keyword>
<evidence type="ECO:0000256" key="8">
    <source>
        <dbReference type="ARBA" id="ARBA00023114"/>
    </source>
</evidence>
<dbReference type="InterPro" id="IPR023614">
    <property type="entry name" value="Porin_dom_sf"/>
</dbReference>